<dbReference type="InterPro" id="IPR014044">
    <property type="entry name" value="CAP_dom"/>
</dbReference>
<evidence type="ECO:0000259" key="3">
    <source>
        <dbReference type="Pfam" id="PF00188"/>
    </source>
</evidence>
<dbReference type="PANTHER" id="PTHR31157">
    <property type="entry name" value="SCP DOMAIN-CONTAINING PROTEIN"/>
    <property type="match status" value="1"/>
</dbReference>
<feature type="compositionally biased region" description="Basic and acidic residues" evidence="1">
    <location>
        <begin position="1"/>
        <end position="11"/>
    </location>
</feature>
<feature type="compositionally biased region" description="Low complexity" evidence="1">
    <location>
        <begin position="136"/>
        <end position="159"/>
    </location>
</feature>
<dbReference type="CDD" id="cd05379">
    <property type="entry name" value="CAP_bacterial"/>
    <property type="match status" value="1"/>
</dbReference>
<keyword evidence="2" id="KW-0472">Membrane</keyword>
<organism evidence="4 5">
    <name type="scientific">Streptomyces noursei</name>
    <name type="common">Streptomyces albulus</name>
    <dbReference type="NCBI Taxonomy" id="1971"/>
    <lineage>
        <taxon>Bacteria</taxon>
        <taxon>Bacillati</taxon>
        <taxon>Actinomycetota</taxon>
        <taxon>Actinomycetes</taxon>
        <taxon>Kitasatosporales</taxon>
        <taxon>Streptomycetaceae</taxon>
        <taxon>Streptomyces</taxon>
    </lineage>
</organism>
<evidence type="ECO:0000256" key="1">
    <source>
        <dbReference type="SAM" id="MobiDB-lite"/>
    </source>
</evidence>
<dbReference type="InterPro" id="IPR035940">
    <property type="entry name" value="CAP_sf"/>
</dbReference>
<protein>
    <recommendedName>
        <fullName evidence="3">SCP domain-containing protein</fullName>
    </recommendedName>
</protein>
<feature type="region of interest" description="Disordered" evidence="1">
    <location>
        <begin position="1"/>
        <end position="52"/>
    </location>
</feature>
<dbReference type="AlphaFoldDB" id="A0A401RB26"/>
<sequence>MHHDDRHRPAPHDQAPSDPGHRTSPPAAPRRHAAPRPAGRSGNHRADTARPRTRAALLTGAAVLAVSGTCLVLIRPGSGADQALAADPAAPVRTTAGTAVLPESGGDAHSPRRHKPSPSPSPSAKETAGDGERTATPRATPTAPRPTPRTAGHPPRVASGAGGGAGAPVGARTATGTAAEFARKVVELVNAQRAQHGCAPLTADPHLTAAAQGHSDDMAARNYYAHETPEGVDPGTRMTRAGFPWMSWGENIFKSPKDPATAVDGWMNSPGHRANILNCAYKATGVGVNLSSNGPWWTQDFATHS</sequence>
<accession>A0A401RB26</accession>
<name>A0A401RB26_STRNR</name>
<dbReference type="Pfam" id="PF00188">
    <property type="entry name" value="CAP"/>
    <property type="match status" value="1"/>
</dbReference>
<keyword evidence="2" id="KW-0812">Transmembrane</keyword>
<dbReference type="SUPFAM" id="SSF55797">
    <property type="entry name" value="PR-1-like"/>
    <property type="match status" value="1"/>
</dbReference>
<evidence type="ECO:0000313" key="5">
    <source>
        <dbReference type="Proteomes" id="UP000288351"/>
    </source>
</evidence>
<evidence type="ECO:0000256" key="2">
    <source>
        <dbReference type="SAM" id="Phobius"/>
    </source>
</evidence>
<dbReference type="RefSeq" id="WP_020930019.1">
    <property type="nucleotide sequence ID" value="NZ_BHXC01000007.1"/>
</dbReference>
<proteinExistence type="predicted"/>
<dbReference type="Gene3D" id="3.40.33.10">
    <property type="entry name" value="CAP"/>
    <property type="match status" value="1"/>
</dbReference>
<feature type="transmembrane region" description="Helical" evidence="2">
    <location>
        <begin position="55"/>
        <end position="74"/>
    </location>
</feature>
<evidence type="ECO:0000313" key="4">
    <source>
        <dbReference type="EMBL" id="GCB94808.1"/>
    </source>
</evidence>
<reference evidence="4 5" key="1">
    <citation type="journal article" date="2019" name="Microbiol. Resour. Announc.">
        <title>Draft Genome Sequence of the Most Traditional epsilon-Poly-l-Lysine Producer, Streptomyces albulus NBRC14147.</title>
        <authorList>
            <person name="Yamanaka K."/>
            <person name="Hamano Y."/>
        </authorList>
    </citation>
    <scope>NUCLEOTIDE SEQUENCE [LARGE SCALE GENOMIC DNA]</scope>
    <source>
        <strain evidence="4 5">NBRC 14147</strain>
    </source>
</reference>
<gene>
    <name evidence="4" type="ORF">SALB_07609</name>
</gene>
<dbReference type="Proteomes" id="UP000288351">
    <property type="component" value="Unassembled WGS sequence"/>
</dbReference>
<keyword evidence="2" id="KW-1133">Transmembrane helix</keyword>
<feature type="region of interest" description="Disordered" evidence="1">
    <location>
        <begin position="98"/>
        <end position="171"/>
    </location>
</feature>
<dbReference type="PANTHER" id="PTHR31157:SF1">
    <property type="entry name" value="SCP DOMAIN-CONTAINING PROTEIN"/>
    <property type="match status" value="1"/>
</dbReference>
<dbReference type="EMBL" id="BHXC01000007">
    <property type="protein sequence ID" value="GCB94808.1"/>
    <property type="molecule type" value="Genomic_DNA"/>
</dbReference>
<feature type="domain" description="SCP" evidence="3">
    <location>
        <begin position="186"/>
        <end position="301"/>
    </location>
</feature>
<comment type="caution">
    <text evidence="4">The sequence shown here is derived from an EMBL/GenBank/DDBJ whole genome shotgun (WGS) entry which is preliminary data.</text>
</comment>